<dbReference type="Gene3D" id="3.30.420.10">
    <property type="entry name" value="Ribonuclease H-like superfamily/Ribonuclease H"/>
    <property type="match status" value="1"/>
</dbReference>
<organism evidence="2 3">
    <name type="scientific">Stegodyphus mimosarum</name>
    <name type="common">African social velvet spider</name>
    <dbReference type="NCBI Taxonomy" id="407821"/>
    <lineage>
        <taxon>Eukaryota</taxon>
        <taxon>Metazoa</taxon>
        <taxon>Ecdysozoa</taxon>
        <taxon>Arthropoda</taxon>
        <taxon>Chelicerata</taxon>
        <taxon>Arachnida</taxon>
        <taxon>Araneae</taxon>
        <taxon>Araneomorphae</taxon>
        <taxon>Entelegynae</taxon>
        <taxon>Eresoidea</taxon>
        <taxon>Eresidae</taxon>
        <taxon>Stegodyphus</taxon>
    </lineage>
</organism>
<dbReference type="GO" id="GO:0006313">
    <property type="term" value="P:DNA transposition"/>
    <property type="evidence" value="ECO:0007669"/>
    <property type="project" value="InterPro"/>
</dbReference>
<dbReference type="OrthoDB" id="6435233at2759"/>
<dbReference type="OMA" id="DKATECC"/>
<feature type="domain" description="Transposase Tc1-like" evidence="1">
    <location>
        <begin position="74"/>
        <end position="141"/>
    </location>
</feature>
<accession>A0A087TFU4</accession>
<protein>
    <submittedName>
        <fullName evidence="2">Transposable element Tcb2 transposase</fullName>
    </submittedName>
</protein>
<sequence>MVWGATAYDTRSPLILIHSTMTGQRYLAKKRFVIERNTSSAQGLYMNSLPISARADKATECCQGRPTATSSADDRYLTLCALRNRTSTPTFLRSSLSAATGRLWSTSTARRRLHEGDLYARRPAIACRSRHRLQWARQHVHWTPDQWRAVLFTYESRFSLEGDSRRYLIWREPGTRYHPSNISERDAYGRGSVCVWGGISLAGHFQTSISSQGEP</sequence>
<dbReference type="InterPro" id="IPR036397">
    <property type="entry name" value="RNaseH_sf"/>
</dbReference>
<evidence type="ECO:0000313" key="2">
    <source>
        <dbReference type="EMBL" id="KFM63983.1"/>
    </source>
</evidence>
<dbReference type="InterPro" id="IPR002492">
    <property type="entry name" value="Transposase_Tc1-like"/>
</dbReference>
<proteinExistence type="predicted"/>
<keyword evidence="3" id="KW-1185">Reference proteome</keyword>
<reference evidence="2 3" key="1">
    <citation type="submission" date="2013-11" db="EMBL/GenBank/DDBJ databases">
        <title>Genome sequencing of Stegodyphus mimosarum.</title>
        <authorList>
            <person name="Bechsgaard J."/>
        </authorList>
    </citation>
    <scope>NUCLEOTIDE SEQUENCE [LARGE SCALE GENOMIC DNA]</scope>
</reference>
<dbReference type="Proteomes" id="UP000054359">
    <property type="component" value="Unassembled WGS sequence"/>
</dbReference>
<evidence type="ECO:0000313" key="3">
    <source>
        <dbReference type="Proteomes" id="UP000054359"/>
    </source>
</evidence>
<dbReference type="EMBL" id="KK115027">
    <property type="protein sequence ID" value="KFM63983.1"/>
    <property type="molecule type" value="Genomic_DNA"/>
</dbReference>
<name>A0A087TFU4_STEMI</name>
<feature type="non-terminal residue" evidence="2">
    <location>
        <position position="215"/>
    </location>
</feature>
<gene>
    <name evidence="2" type="ORF">X975_27033</name>
</gene>
<dbReference type="GO" id="GO:0015074">
    <property type="term" value="P:DNA integration"/>
    <property type="evidence" value="ECO:0007669"/>
    <property type="project" value="InterPro"/>
</dbReference>
<evidence type="ECO:0000259" key="1">
    <source>
        <dbReference type="Pfam" id="PF01498"/>
    </source>
</evidence>
<dbReference type="GO" id="GO:0003677">
    <property type="term" value="F:DNA binding"/>
    <property type="evidence" value="ECO:0007669"/>
    <property type="project" value="InterPro"/>
</dbReference>
<dbReference type="AlphaFoldDB" id="A0A087TFU4"/>
<dbReference type="Pfam" id="PF01498">
    <property type="entry name" value="HTH_Tnp_Tc3_2"/>
    <property type="match status" value="1"/>
</dbReference>